<accession>A0ABV1CRM6</accession>
<reference evidence="2 3" key="1">
    <citation type="submission" date="2024-04" db="EMBL/GenBank/DDBJ databases">
        <title>Human intestinal bacterial collection.</title>
        <authorList>
            <person name="Pauvert C."/>
            <person name="Hitch T.C.A."/>
            <person name="Clavel T."/>
        </authorList>
    </citation>
    <scope>NUCLEOTIDE SEQUENCE [LARGE SCALE GENOMIC DNA]</scope>
    <source>
        <strain evidence="2 3">CLA-AA-H161</strain>
    </source>
</reference>
<proteinExistence type="predicted"/>
<evidence type="ECO:0000256" key="1">
    <source>
        <dbReference type="SAM" id="MobiDB-lite"/>
    </source>
</evidence>
<dbReference type="EMBL" id="JBBNFW010000187">
    <property type="protein sequence ID" value="MEQ2414281.1"/>
    <property type="molecule type" value="Genomic_DNA"/>
</dbReference>
<name>A0ABV1CRM6_9FIRM</name>
<evidence type="ECO:0000313" key="3">
    <source>
        <dbReference type="Proteomes" id="UP001470752"/>
    </source>
</evidence>
<sequence>MKGDKTVNITIKGGGVILNIPVIPPKVNVSDGSSTPKTVTIWRKGEVDFNDGKSLDGLSWSSFFPSRYDASYCNSKNLKTVQWYINTINKWKNAGTVVQVIIPAMNINRSMKIKTFQGDYEGQELDYYYDLEFKEYVKLPQVKVKAKKYITVKKRDPKPVSKPSTSKNKKKTAIKKGDKVQFKGGPVYISSDASRPAVTRGKAKCNCTIVNSNKHPYHLIHYSGAMVYGWVNASDCEKI</sequence>
<protein>
    <submittedName>
        <fullName evidence="2">Uncharacterized protein</fullName>
    </submittedName>
</protein>
<gene>
    <name evidence="2" type="ORF">AAAX94_14800</name>
</gene>
<dbReference type="Proteomes" id="UP001470752">
    <property type="component" value="Unassembled WGS sequence"/>
</dbReference>
<comment type="caution">
    <text evidence="2">The sequence shown here is derived from an EMBL/GenBank/DDBJ whole genome shotgun (WGS) entry which is preliminary data.</text>
</comment>
<keyword evidence="3" id="KW-1185">Reference proteome</keyword>
<dbReference type="RefSeq" id="WP_118173842.1">
    <property type="nucleotide sequence ID" value="NZ_JBBNFW010000187.1"/>
</dbReference>
<feature type="region of interest" description="Disordered" evidence="1">
    <location>
        <begin position="155"/>
        <end position="175"/>
    </location>
</feature>
<evidence type="ECO:0000313" key="2">
    <source>
        <dbReference type="EMBL" id="MEQ2414281.1"/>
    </source>
</evidence>
<organism evidence="2 3">
    <name type="scientific">Blautia acetigignens</name>
    <dbReference type="NCBI Taxonomy" id="2981783"/>
    <lineage>
        <taxon>Bacteria</taxon>
        <taxon>Bacillati</taxon>
        <taxon>Bacillota</taxon>
        <taxon>Clostridia</taxon>
        <taxon>Lachnospirales</taxon>
        <taxon>Lachnospiraceae</taxon>
        <taxon>Blautia</taxon>
    </lineage>
</organism>